<dbReference type="PRINTS" id="PR00081">
    <property type="entry name" value="GDHRDH"/>
</dbReference>
<dbReference type="Proteomes" id="UP001172101">
    <property type="component" value="Unassembled WGS sequence"/>
</dbReference>
<evidence type="ECO:0000313" key="2">
    <source>
        <dbReference type="Proteomes" id="UP001172101"/>
    </source>
</evidence>
<dbReference type="RefSeq" id="XP_060299759.1">
    <property type="nucleotide sequence ID" value="XM_060444832.1"/>
</dbReference>
<dbReference type="InterPro" id="IPR036291">
    <property type="entry name" value="NAD(P)-bd_dom_sf"/>
</dbReference>
<dbReference type="EMBL" id="JAUIRO010000002">
    <property type="protein sequence ID" value="KAK0726903.1"/>
    <property type="molecule type" value="Genomic_DNA"/>
</dbReference>
<evidence type="ECO:0000313" key="1">
    <source>
        <dbReference type="EMBL" id="KAK0726903.1"/>
    </source>
</evidence>
<dbReference type="AlphaFoldDB" id="A0AA40E937"/>
<sequence>MHKNGTGRIIYITSDSGSIGCETHSISRVDINTLANNVAVPNPSGNVIGYRMAKSAANQQVKTLAIDFKRGGIPVSTLAFEPGFIKTRLSGDTNIVESCPGTVDIIERMAPDMPGAFLDWQGNTVPW</sequence>
<protein>
    <submittedName>
        <fullName evidence="1">Uncharacterized protein</fullName>
    </submittedName>
</protein>
<comment type="caution">
    <text evidence="1">The sequence shown here is derived from an EMBL/GenBank/DDBJ whole genome shotgun (WGS) entry which is preliminary data.</text>
</comment>
<dbReference type="SUPFAM" id="SSF51735">
    <property type="entry name" value="NAD(P)-binding Rossmann-fold domains"/>
    <property type="match status" value="1"/>
</dbReference>
<keyword evidence="2" id="KW-1185">Reference proteome</keyword>
<reference evidence="1" key="1">
    <citation type="submission" date="2023-06" db="EMBL/GenBank/DDBJ databases">
        <title>Genome-scale phylogeny and comparative genomics of the fungal order Sordariales.</title>
        <authorList>
            <consortium name="Lawrence Berkeley National Laboratory"/>
            <person name="Hensen N."/>
            <person name="Bonometti L."/>
            <person name="Westerberg I."/>
            <person name="Brannstrom I.O."/>
            <person name="Guillou S."/>
            <person name="Cros-Aarteil S."/>
            <person name="Calhoun S."/>
            <person name="Haridas S."/>
            <person name="Kuo A."/>
            <person name="Mondo S."/>
            <person name="Pangilinan J."/>
            <person name="Riley R."/>
            <person name="LaButti K."/>
            <person name="Andreopoulos B."/>
            <person name="Lipzen A."/>
            <person name="Chen C."/>
            <person name="Yanf M."/>
            <person name="Daum C."/>
            <person name="Ng V."/>
            <person name="Clum A."/>
            <person name="Steindorff A."/>
            <person name="Ohm R."/>
            <person name="Martin F."/>
            <person name="Silar P."/>
            <person name="Natvig D."/>
            <person name="Lalanne C."/>
            <person name="Gautier V."/>
            <person name="Ament-velasquez S.L."/>
            <person name="Kruys A."/>
            <person name="Hutchinson M.I."/>
            <person name="Powell A.J."/>
            <person name="Barry K."/>
            <person name="Miller A.N."/>
            <person name="Grigoriev I.V."/>
            <person name="Debuchy R."/>
            <person name="Gladieux P."/>
            <person name="Thoren M.H."/>
            <person name="Johannesson H."/>
        </authorList>
    </citation>
    <scope>NUCLEOTIDE SEQUENCE</scope>
    <source>
        <strain evidence="1">SMH2392-1A</strain>
    </source>
</reference>
<accession>A0AA40E937</accession>
<organism evidence="1 2">
    <name type="scientific">Lasiosphaeria miniovina</name>
    <dbReference type="NCBI Taxonomy" id="1954250"/>
    <lineage>
        <taxon>Eukaryota</taxon>
        <taxon>Fungi</taxon>
        <taxon>Dikarya</taxon>
        <taxon>Ascomycota</taxon>
        <taxon>Pezizomycotina</taxon>
        <taxon>Sordariomycetes</taxon>
        <taxon>Sordariomycetidae</taxon>
        <taxon>Sordariales</taxon>
        <taxon>Lasiosphaeriaceae</taxon>
        <taxon>Lasiosphaeria</taxon>
    </lineage>
</organism>
<dbReference type="PANTHER" id="PTHR45458">
    <property type="entry name" value="SHORT-CHAIN DEHYDROGENASE/REDUCTASE SDR"/>
    <property type="match status" value="1"/>
</dbReference>
<dbReference type="PANTHER" id="PTHR45458:SF1">
    <property type="entry name" value="SHORT CHAIN DEHYDROGENASE"/>
    <property type="match status" value="1"/>
</dbReference>
<gene>
    <name evidence="1" type="ORF">B0T26DRAFT_747295</name>
</gene>
<dbReference type="InterPro" id="IPR052184">
    <property type="entry name" value="SDR_enzymes"/>
</dbReference>
<dbReference type="GeneID" id="85328102"/>
<dbReference type="Gene3D" id="3.40.50.720">
    <property type="entry name" value="NAD(P)-binding Rossmann-like Domain"/>
    <property type="match status" value="1"/>
</dbReference>
<proteinExistence type="predicted"/>
<dbReference type="GO" id="GO:0016616">
    <property type="term" value="F:oxidoreductase activity, acting on the CH-OH group of donors, NAD or NADP as acceptor"/>
    <property type="evidence" value="ECO:0007669"/>
    <property type="project" value="TreeGrafter"/>
</dbReference>
<name>A0AA40E937_9PEZI</name>
<dbReference type="InterPro" id="IPR002347">
    <property type="entry name" value="SDR_fam"/>
</dbReference>